<feature type="compositionally biased region" description="Basic and acidic residues" evidence="1">
    <location>
        <begin position="125"/>
        <end position="207"/>
    </location>
</feature>
<gene>
    <name evidence="2" type="ORF">B0T21DRAFT_351329</name>
</gene>
<name>A0AA40DYP5_9PEZI</name>
<comment type="caution">
    <text evidence="2">The sequence shown here is derived from an EMBL/GenBank/DDBJ whole genome shotgun (WGS) entry which is preliminary data.</text>
</comment>
<reference evidence="2" key="1">
    <citation type="submission" date="2023-06" db="EMBL/GenBank/DDBJ databases">
        <title>Genome-scale phylogeny and comparative genomics of the fungal order Sordariales.</title>
        <authorList>
            <consortium name="Lawrence Berkeley National Laboratory"/>
            <person name="Hensen N."/>
            <person name="Bonometti L."/>
            <person name="Westerberg I."/>
            <person name="Brannstrom I.O."/>
            <person name="Guillou S."/>
            <person name="Cros-Aarteil S."/>
            <person name="Calhoun S."/>
            <person name="Haridas S."/>
            <person name="Kuo A."/>
            <person name="Mondo S."/>
            <person name="Pangilinan J."/>
            <person name="Riley R."/>
            <person name="Labutti K."/>
            <person name="Andreopoulos B."/>
            <person name="Lipzen A."/>
            <person name="Chen C."/>
            <person name="Yanf M."/>
            <person name="Daum C."/>
            <person name="Ng V."/>
            <person name="Clum A."/>
            <person name="Steindorff A."/>
            <person name="Ohm R."/>
            <person name="Martin F."/>
            <person name="Silar P."/>
            <person name="Natvig D."/>
            <person name="Lalanne C."/>
            <person name="Gautier V."/>
            <person name="Ament-Velasquez S.L."/>
            <person name="Kruys A."/>
            <person name="Hutchinson M.I."/>
            <person name="Powell A.J."/>
            <person name="Barry K."/>
            <person name="Miller A.N."/>
            <person name="Grigoriev I.V."/>
            <person name="Debuchy R."/>
            <person name="Gladieux P."/>
            <person name="Thoren M.H."/>
            <person name="Johannesson H."/>
        </authorList>
    </citation>
    <scope>NUCLEOTIDE SEQUENCE</scope>
    <source>
        <strain evidence="2">CBS 540.89</strain>
    </source>
</reference>
<dbReference type="AlphaFoldDB" id="A0AA40DYP5"/>
<organism evidence="2 3">
    <name type="scientific">Apiosordaria backusii</name>
    <dbReference type="NCBI Taxonomy" id="314023"/>
    <lineage>
        <taxon>Eukaryota</taxon>
        <taxon>Fungi</taxon>
        <taxon>Dikarya</taxon>
        <taxon>Ascomycota</taxon>
        <taxon>Pezizomycotina</taxon>
        <taxon>Sordariomycetes</taxon>
        <taxon>Sordariomycetidae</taxon>
        <taxon>Sordariales</taxon>
        <taxon>Lasiosphaeriaceae</taxon>
        <taxon>Apiosordaria</taxon>
    </lineage>
</organism>
<sequence length="262" mass="30104">MGLNIAHNAFDWNDIRLHLHRRHLTETSTGYGIHVEPTQQFGRTARILLENNLNNHNKKPRLDKLLRDCNDQLIVSNQMLDGAPDAVAAVPLRLRRDFFEHLFGYIISLIRAEDALKMQTDWKKTAQKKTDQKETDQKKNIQKKTDQKETDQQKNDQNKTCKEETRKEETGKEETCKDETGKEETGKQNAGKEETDGKEIGKNHTDKQNTGNNETAEEENTTVEEPDDSDWEVIEGVPPAEAEEGVIVDKPTKTKSENWVWV</sequence>
<feature type="region of interest" description="Disordered" evidence="1">
    <location>
        <begin position="125"/>
        <end position="262"/>
    </location>
</feature>
<evidence type="ECO:0000313" key="3">
    <source>
        <dbReference type="Proteomes" id="UP001172159"/>
    </source>
</evidence>
<accession>A0AA40DYP5</accession>
<dbReference type="Proteomes" id="UP001172159">
    <property type="component" value="Unassembled WGS sequence"/>
</dbReference>
<dbReference type="EMBL" id="JAUKTV010000012">
    <property type="protein sequence ID" value="KAK0721369.1"/>
    <property type="molecule type" value="Genomic_DNA"/>
</dbReference>
<protein>
    <submittedName>
        <fullName evidence="2">Uncharacterized protein</fullName>
    </submittedName>
</protein>
<proteinExistence type="predicted"/>
<keyword evidence="3" id="KW-1185">Reference proteome</keyword>
<evidence type="ECO:0000313" key="2">
    <source>
        <dbReference type="EMBL" id="KAK0721369.1"/>
    </source>
</evidence>
<feature type="compositionally biased region" description="Acidic residues" evidence="1">
    <location>
        <begin position="215"/>
        <end position="233"/>
    </location>
</feature>
<evidence type="ECO:0000256" key="1">
    <source>
        <dbReference type="SAM" id="MobiDB-lite"/>
    </source>
</evidence>